<accession>A0A4Q9KP57</accession>
<reference evidence="7 8" key="1">
    <citation type="submission" date="2019-01" db="EMBL/GenBank/DDBJ databases">
        <title>Lactibacter flavus gen. nov., sp. nov., a novel bacterium of the family Propionibacteriaceae isolated from raw milk and dairy products.</title>
        <authorList>
            <person name="Huptas C."/>
            <person name="Wenning M."/>
            <person name="Breitenwieser F."/>
            <person name="Doll E."/>
            <person name="Von Neubeck M."/>
            <person name="Busse H.-J."/>
            <person name="Scherer S."/>
        </authorList>
    </citation>
    <scope>NUCLEOTIDE SEQUENCE [LARGE SCALE GENOMIC DNA]</scope>
    <source>
        <strain evidence="7 8">DSM 22130</strain>
    </source>
</reference>
<dbReference type="GO" id="GO:0009116">
    <property type="term" value="P:nucleoside metabolic process"/>
    <property type="evidence" value="ECO:0007669"/>
    <property type="project" value="InterPro"/>
</dbReference>
<protein>
    <recommendedName>
        <fullName evidence="2">Uridine phosphorylase</fullName>
        <ecNumber evidence="1">2.4.2.3</ecNumber>
    </recommendedName>
</protein>
<evidence type="ECO:0000256" key="2">
    <source>
        <dbReference type="ARBA" id="ARBA00021980"/>
    </source>
</evidence>
<evidence type="ECO:0000313" key="8">
    <source>
        <dbReference type="Proteomes" id="UP000291933"/>
    </source>
</evidence>
<dbReference type="GO" id="GO:0004731">
    <property type="term" value="F:purine-nucleoside phosphorylase activity"/>
    <property type="evidence" value="ECO:0007669"/>
    <property type="project" value="InterPro"/>
</dbReference>
<feature type="domain" description="Nucleoside phosphorylase" evidence="6">
    <location>
        <begin position="16"/>
        <end position="232"/>
    </location>
</feature>
<sequence length="237" mass="25102">MATPHITADVGEIAPLVLMPGDPRRAERIAKDILDDPKLVSEVRGIGAWTGTYNGTPMSVMASGMGIPSVCIYATELYRFYGVKRIIRVGTCGAMSPNVRVRDVIVATAAHTNSSLPHLFVPDASLSLAPSFSLLHGAGHAAKAVKDVPVHFGPIYSSDHFYLVKPATTEGLIKLGTLGVEMEATGLYATAMAEGGEALAILTASDHLFDPSQDMTAAERETSYQAMVEIAANTLVF</sequence>
<evidence type="ECO:0000256" key="1">
    <source>
        <dbReference type="ARBA" id="ARBA00011888"/>
    </source>
</evidence>
<keyword evidence="8" id="KW-1185">Reference proteome</keyword>
<comment type="caution">
    <text evidence="7">The sequence shown here is derived from an EMBL/GenBank/DDBJ whole genome shotgun (WGS) entry which is preliminary data.</text>
</comment>
<comment type="catalytic activity">
    <reaction evidence="5">
        <text>uridine + phosphate = alpha-D-ribose 1-phosphate + uracil</text>
        <dbReference type="Rhea" id="RHEA:24388"/>
        <dbReference type="ChEBI" id="CHEBI:16704"/>
        <dbReference type="ChEBI" id="CHEBI:17568"/>
        <dbReference type="ChEBI" id="CHEBI:43474"/>
        <dbReference type="ChEBI" id="CHEBI:57720"/>
        <dbReference type="EC" id="2.4.2.3"/>
    </reaction>
</comment>
<name>A0A4Q9KP57_PROTD</name>
<dbReference type="InterPro" id="IPR000845">
    <property type="entry name" value="Nucleoside_phosphorylase_d"/>
</dbReference>
<dbReference type="OrthoDB" id="9782889at2"/>
<dbReference type="NCBIfam" id="TIGR00107">
    <property type="entry name" value="deoD"/>
    <property type="match status" value="1"/>
</dbReference>
<dbReference type="PANTHER" id="PTHR43691:SF11">
    <property type="entry name" value="FI09636P-RELATED"/>
    <property type="match status" value="1"/>
</dbReference>
<dbReference type="Pfam" id="PF01048">
    <property type="entry name" value="PNP_UDP_1"/>
    <property type="match status" value="1"/>
</dbReference>
<evidence type="ECO:0000256" key="4">
    <source>
        <dbReference type="ARBA" id="ARBA00022679"/>
    </source>
</evidence>
<evidence type="ECO:0000313" key="7">
    <source>
        <dbReference type="EMBL" id="TBT95790.1"/>
    </source>
</evidence>
<dbReference type="InterPro" id="IPR004402">
    <property type="entry name" value="DeoD-type"/>
</dbReference>
<dbReference type="CDD" id="cd09006">
    <property type="entry name" value="PNP_EcPNPI-like"/>
    <property type="match status" value="1"/>
</dbReference>
<gene>
    <name evidence="7" type="primary">deoD</name>
    <name evidence="7" type="ORF">ET996_02065</name>
</gene>
<dbReference type="GO" id="GO:0004850">
    <property type="term" value="F:uridine phosphorylase activity"/>
    <property type="evidence" value="ECO:0007669"/>
    <property type="project" value="UniProtKB-EC"/>
</dbReference>
<keyword evidence="3 7" id="KW-0328">Glycosyltransferase</keyword>
<proteinExistence type="predicted"/>
<dbReference type="InterPro" id="IPR035994">
    <property type="entry name" value="Nucleoside_phosphorylase_sf"/>
</dbReference>
<dbReference type="EMBL" id="SDMR01000002">
    <property type="protein sequence ID" value="TBT95790.1"/>
    <property type="molecule type" value="Genomic_DNA"/>
</dbReference>
<evidence type="ECO:0000256" key="3">
    <source>
        <dbReference type="ARBA" id="ARBA00022676"/>
    </source>
</evidence>
<dbReference type="AlphaFoldDB" id="A0A4Q9KP57"/>
<dbReference type="NCBIfam" id="NF004489">
    <property type="entry name" value="PRK05819.1"/>
    <property type="match status" value="1"/>
</dbReference>
<organism evidence="7 8">
    <name type="scientific">Propioniciclava tarda</name>
    <dbReference type="NCBI Taxonomy" id="433330"/>
    <lineage>
        <taxon>Bacteria</taxon>
        <taxon>Bacillati</taxon>
        <taxon>Actinomycetota</taxon>
        <taxon>Actinomycetes</taxon>
        <taxon>Propionibacteriales</taxon>
        <taxon>Propionibacteriaceae</taxon>
        <taxon>Propioniciclava</taxon>
    </lineage>
</organism>
<dbReference type="PANTHER" id="PTHR43691">
    <property type="entry name" value="URIDINE PHOSPHORYLASE"/>
    <property type="match status" value="1"/>
</dbReference>
<evidence type="ECO:0000256" key="5">
    <source>
        <dbReference type="ARBA" id="ARBA00048447"/>
    </source>
</evidence>
<evidence type="ECO:0000259" key="6">
    <source>
        <dbReference type="Pfam" id="PF01048"/>
    </source>
</evidence>
<dbReference type="EC" id="2.4.2.3" evidence="1"/>
<dbReference type="Proteomes" id="UP000291933">
    <property type="component" value="Unassembled WGS sequence"/>
</dbReference>
<dbReference type="RefSeq" id="WP_131170905.1">
    <property type="nucleotide sequence ID" value="NZ_FXTL01000002.1"/>
</dbReference>
<dbReference type="Gene3D" id="3.40.50.1580">
    <property type="entry name" value="Nucleoside phosphorylase domain"/>
    <property type="match status" value="1"/>
</dbReference>
<dbReference type="SUPFAM" id="SSF53167">
    <property type="entry name" value="Purine and uridine phosphorylases"/>
    <property type="match status" value="1"/>
</dbReference>
<keyword evidence="4 7" id="KW-0808">Transferase</keyword>
<dbReference type="GO" id="GO:0005829">
    <property type="term" value="C:cytosol"/>
    <property type="evidence" value="ECO:0007669"/>
    <property type="project" value="TreeGrafter"/>
</dbReference>